<proteinExistence type="predicted"/>
<evidence type="ECO:0000313" key="3">
    <source>
        <dbReference type="EMBL" id="VAW37542.1"/>
    </source>
</evidence>
<gene>
    <name evidence="3" type="ORF">MNBD_GAMMA01-1474</name>
</gene>
<organism evidence="3">
    <name type="scientific">hydrothermal vent metagenome</name>
    <dbReference type="NCBI Taxonomy" id="652676"/>
    <lineage>
        <taxon>unclassified sequences</taxon>
        <taxon>metagenomes</taxon>
        <taxon>ecological metagenomes</taxon>
    </lineage>
</organism>
<sequence>MNNSIDNLYKKTTSESTPAALDNFILNQAKQSCKKATAKASKPKAKIKRWGYSLATAAVFVMGFSMIFNLQNVTQQMQVTPHTIDREKKFEVEFLPETTSALDPHRARTSKLKKQNAPAKYRLTQPEALTGFTQDTRESLQVPAIPKPIISASKLKAIPLAKQITDGDLELTHSPTSIQEQEQKEQSATADSTEAVSSLTSEPRQEADYDPQDNMEELGKVIATGSRIVASDSPTEITIPADIQKLKDLINQKHFAKAKRLLKKLKKKYPDYDFTEFENLIEKN</sequence>
<dbReference type="AlphaFoldDB" id="A0A3B0VF15"/>
<evidence type="ECO:0000256" key="2">
    <source>
        <dbReference type="SAM" id="Phobius"/>
    </source>
</evidence>
<reference evidence="3" key="1">
    <citation type="submission" date="2018-06" db="EMBL/GenBank/DDBJ databases">
        <authorList>
            <person name="Zhirakovskaya E."/>
        </authorList>
    </citation>
    <scope>NUCLEOTIDE SEQUENCE</scope>
</reference>
<feature type="transmembrane region" description="Helical" evidence="2">
    <location>
        <begin position="50"/>
        <end position="70"/>
    </location>
</feature>
<dbReference type="EMBL" id="UOEW01000172">
    <property type="protein sequence ID" value="VAW37542.1"/>
    <property type="molecule type" value="Genomic_DNA"/>
</dbReference>
<name>A0A3B0VF15_9ZZZZ</name>
<keyword evidence="2" id="KW-1133">Transmembrane helix</keyword>
<evidence type="ECO:0000256" key="1">
    <source>
        <dbReference type="SAM" id="MobiDB-lite"/>
    </source>
</evidence>
<protein>
    <submittedName>
        <fullName evidence="3">Uncharacterized protein</fullName>
    </submittedName>
</protein>
<keyword evidence="2" id="KW-0812">Transmembrane</keyword>
<feature type="compositionally biased region" description="Polar residues" evidence="1">
    <location>
        <begin position="176"/>
        <end position="202"/>
    </location>
</feature>
<keyword evidence="2" id="KW-0472">Membrane</keyword>
<feature type="region of interest" description="Disordered" evidence="1">
    <location>
        <begin position="176"/>
        <end position="212"/>
    </location>
</feature>
<accession>A0A3B0VF15</accession>